<gene>
    <name evidence="16" type="ORF">HHK36_006290</name>
</gene>
<evidence type="ECO:0000256" key="5">
    <source>
        <dbReference type="ARBA" id="ARBA00022692"/>
    </source>
</evidence>
<dbReference type="PROSITE" id="PS00107">
    <property type="entry name" value="PROTEIN_KINASE_ATP"/>
    <property type="match status" value="1"/>
</dbReference>
<evidence type="ECO:0000313" key="17">
    <source>
        <dbReference type="Proteomes" id="UP000655225"/>
    </source>
</evidence>
<dbReference type="SUPFAM" id="SSF56112">
    <property type="entry name" value="Protein kinase-like (PK-like)"/>
    <property type="match status" value="1"/>
</dbReference>
<evidence type="ECO:0000256" key="3">
    <source>
        <dbReference type="ARBA" id="ARBA00022527"/>
    </source>
</evidence>
<keyword evidence="6 13" id="KW-0547">Nucleotide-binding</keyword>
<dbReference type="InterPro" id="IPR047117">
    <property type="entry name" value="PERK1-13-like"/>
</dbReference>
<evidence type="ECO:0000256" key="10">
    <source>
        <dbReference type="ARBA" id="ARBA00023136"/>
    </source>
</evidence>
<keyword evidence="9 14" id="KW-1133">Transmembrane helix</keyword>
<dbReference type="FunFam" id="3.30.200.20:FF:000039">
    <property type="entry name" value="receptor-like protein kinase FERONIA"/>
    <property type="match status" value="1"/>
</dbReference>
<dbReference type="GO" id="GO:0005886">
    <property type="term" value="C:plasma membrane"/>
    <property type="evidence" value="ECO:0007669"/>
    <property type="project" value="UniProtKB-SubCell"/>
</dbReference>
<dbReference type="EC" id="2.7.11.1" evidence="2"/>
<dbReference type="GO" id="GO:0005524">
    <property type="term" value="F:ATP binding"/>
    <property type="evidence" value="ECO:0007669"/>
    <property type="project" value="UniProtKB-UniRule"/>
</dbReference>
<evidence type="ECO:0000256" key="11">
    <source>
        <dbReference type="ARBA" id="ARBA00047899"/>
    </source>
</evidence>
<keyword evidence="7" id="KW-0418">Kinase</keyword>
<evidence type="ECO:0000259" key="15">
    <source>
        <dbReference type="PROSITE" id="PS50011"/>
    </source>
</evidence>
<dbReference type="Proteomes" id="UP000655225">
    <property type="component" value="Unassembled WGS sequence"/>
</dbReference>
<evidence type="ECO:0000256" key="7">
    <source>
        <dbReference type="ARBA" id="ARBA00022777"/>
    </source>
</evidence>
<dbReference type="PANTHER" id="PTHR47982">
    <property type="entry name" value="PROLINE-RICH RECEPTOR-LIKE PROTEIN KINASE PERK4"/>
    <property type="match status" value="1"/>
</dbReference>
<comment type="subcellular location">
    <subcellularLocation>
        <location evidence="1">Cell membrane</location>
        <topology evidence="1">Single-pass membrane protein</topology>
    </subcellularLocation>
</comment>
<feature type="binding site" evidence="13">
    <location>
        <position position="236"/>
    </location>
    <ligand>
        <name>ATP</name>
        <dbReference type="ChEBI" id="CHEBI:30616"/>
    </ligand>
</feature>
<evidence type="ECO:0000256" key="1">
    <source>
        <dbReference type="ARBA" id="ARBA00004162"/>
    </source>
</evidence>
<dbReference type="InterPro" id="IPR000719">
    <property type="entry name" value="Prot_kinase_dom"/>
</dbReference>
<dbReference type="InterPro" id="IPR017441">
    <property type="entry name" value="Protein_kinase_ATP_BS"/>
</dbReference>
<comment type="catalytic activity">
    <reaction evidence="12">
        <text>L-seryl-[protein] + ATP = O-phospho-L-seryl-[protein] + ADP + H(+)</text>
        <dbReference type="Rhea" id="RHEA:17989"/>
        <dbReference type="Rhea" id="RHEA-COMP:9863"/>
        <dbReference type="Rhea" id="RHEA-COMP:11604"/>
        <dbReference type="ChEBI" id="CHEBI:15378"/>
        <dbReference type="ChEBI" id="CHEBI:29999"/>
        <dbReference type="ChEBI" id="CHEBI:30616"/>
        <dbReference type="ChEBI" id="CHEBI:83421"/>
        <dbReference type="ChEBI" id="CHEBI:456216"/>
        <dbReference type="EC" id="2.7.11.1"/>
    </reaction>
</comment>
<dbReference type="GO" id="GO:0004674">
    <property type="term" value="F:protein serine/threonine kinase activity"/>
    <property type="evidence" value="ECO:0007669"/>
    <property type="project" value="UniProtKB-KW"/>
</dbReference>
<evidence type="ECO:0000313" key="16">
    <source>
        <dbReference type="EMBL" id="KAF8407164.1"/>
    </source>
</evidence>
<comment type="catalytic activity">
    <reaction evidence="11">
        <text>L-threonyl-[protein] + ATP = O-phospho-L-threonyl-[protein] + ADP + H(+)</text>
        <dbReference type="Rhea" id="RHEA:46608"/>
        <dbReference type="Rhea" id="RHEA-COMP:11060"/>
        <dbReference type="Rhea" id="RHEA-COMP:11605"/>
        <dbReference type="ChEBI" id="CHEBI:15378"/>
        <dbReference type="ChEBI" id="CHEBI:30013"/>
        <dbReference type="ChEBI" id="CHEBI:30616"/>
        <dbReference type="ChEBI" id="CHEBI:61977"/>
        <dbReference type="ChEBI" id="CHEBI:456216"/>
        <dbReference type="EC" id="2.7.11.1"/>
    </reaction>
</comment>
<protein>
    <recommendedName>
        <fullName evidence="2">non-specific serine/threonine protein kinase</fullName>
        <ecNumber evidence="2">2.7.11.1</ecNumber>
    </recommendedName>
</protein>
<keyword evidence="17" id="KW-1185">Reference proteome</keyword>
<dbReference type="PROSITE" id="PS50011">
    <property type="entry name" value="PROTEIN_KINASE_DOM"/>
    <property type="match status" value="1"/>
</dbReference>
<evidence type="ECO:0000256" key="9">
    <source>
        <dbReference type="ARBA" id="ARBA00022989"/>
    </source>
</evidence>
<dbReference type="InterPro" id="IPR001245">
    <property type="entry name" value="Ser-Thr/Tyr_kinase_cat_dom"/>
</dbReference>
<dbReference type="AlphaFoldDB" id="A0A835DP26"/>
<name>A0A835DP26_TETSI</name>
<evidence type="ECO:0000256" key="13">
    <source>
        <dbReference type="PROSITE-ProRule" id="PRU10141"/>
    </source>
</evidence>
<dbReference type="Pfam" id="PF07714">
    <property type="entry name" value="PK_Tyr_Ser-Thr"/>
    <property type="match status" value="1"/>
</dbReference>
<keyword evidence="4" id="KW-0808">Transferase</keyword>
<evidence type="ECO:0000256" key="12">
    <source>
        <dbReference type="ARBA" id="ARBA00048679"/>
    </source>
</evidence>
<evidence type="ECO:0000256" key="8">
    <source>
        <dbReference type="ARBA" id="ARBA00022840"/>
    </source>
</evidence>
<evidence type="ECO:0000256" key="14">
    <source>
        <dbReference type="SAM" id="Phobius"/>
    </source>
</evidence>
<dbReference type="OrthoDB" id="4062651at2759"/>
<evidence type="ECO:0000256" key="6">
    <source>
        <dbReference type="ARBA" id="ARBA00022741"/>
    </source>
</evidence>
<feature type="transmembrane region" description="Helical" evidence="14">
    <location>
        <begin position="116"/>
        <end position="135"/>
    </location>
</feature>
<dbReference type="Gene3D" id="3.30.200.20">
    <property type="entry name" value="Phosphorylase Kinase, domain 1"/>
    <property type="match status" value="1"/>
</dbReference>
<keyword evidence="5 14" id="KW-0812">Transmembrane</keyword>
<comment type="caution">
    <text evidence="16">The sequence shown here is derived from an EMBL/GenBank/DDBJ whole genome shotgun (WGS) entry which is preliminary data.</text>
</comment>
<feature type="transmembrane region" description="Helical" evidence="14">
    <location>
        <begin position="21"/>
        <end position="41"/>
    </location>
</feature>
<proteinExistence type="predicted"/>
<dbReference type="InterPro" id="IPR011009">
    <property type="entry name" value="Kinase-like_dom_sf"/>
</dbReference>
<keyword evidence="8 13" id="KW-0067">ATP-binding</keyword>
<evidence type="ECO:0000256" key="4">
    <source>
        <dbReference type="ARBA" id="ARBA00022679"/>
    </source>
</evidence>
<keyword evidence="3" id="KW-0723">Serine/threonine-protein kinase</keyword>
<keyword evidence="10 14" id="KW-0472">Membrane</keyword>
<organism evidence="16 17">
    <name type="scientific">Tetracentron sinense</name>
    <name type="common">Spur-leaf</name>
    <dbReference type="NCBI Taxonomy" id="13715"/>
    <lineage>
        <taxon>Eukaryota</taxon>
        <taxon>Viridiplantae</taxon>
        <taxon>Streptophyta</taxon>
        <taxon>Embryophyta</taxon>
        <taxon>Tracheophyta</taxon>
        <taxon>Spermatophyta</taxon>
        <taxon>Magnoliopsida</taxon>
        <taxon>Trochodendrales</taxon>
        <taxon>Trochodendraceae</taxon>
        <taxon>Tetracentron</taxon>
    </lineage>
</organism>
<feature type="domain" description="Protein kinase" evidence="15">
    <location>
        <begin position="208"/>
        <end position="301"/>
    </location>
</feature>
<accession>A0A835DP26</accession>
<evidence type="ECO:0000256" key="2">
    <source>
        <dbReference type="ARBA" id="ARBA00012513"/>
    </source>
</evidence>
<dbReference type="EMBL" id="JABCRI010000004">
    <property type="protein sequence ID" value="KAF8407164.1"/>
    <property type="molecule type" value="Genomic_DNA"/>
</dbReference>
<sequence length="301" mass="33413">MTKMVSLFFRTQKREFGLCNPLGMAVIIWGLLLLVQLWTIFVTGSVTQSKICEADQITCLSTPDGVLFYINVELPGKAARKLLMETGTEESTINKFDQRTDLREEGRSFLLTPKTVAMAIPGMFLFSCILLCPCFRSRRKETANVVLAKDPISMDSASSLELSSASKKIPASPLPVPPSPQFSMFTKLSRLGLVHLNLSQVAKATHNFSPSLLVGEGGFGTVYKAQLQDGQIVAIKRTKTEHCEAQRTEFSNKIELLAKMEHRNLVKLHGYVDEGNEHIIITEFVPNGTLREHLDGKIISL</sequence>
<reference evidence="16 17" key="1">
    <citation type="submission" date="2020-04" db="EMBL/GenBank/DDBJ databases">
        <title>Plant Genome Project.</title>
        <authorList>
            <person name="Zhang R.-G."/>
        </authorList>
    </citation>
    <scope>NUCLEOTIDE SEQUENCE [LARGE SCALE GENOMIC DNA]</scope>
    <source>
        <strain evidence="16">YNK0</strain>
        <tissue evidence="16">Leaf</tissue>
    </source>
</reference>